<dbReference type="EMBL" id="CP030073">
    <property type="protein sequence ID" value="AWW42027.1"/>
    <property type="molecule type" value="Genomic_DNA"/>
</dbReference>
<keyword evidence="3" id="KW-1185">Reference proteome</keyword>
<organism evidence="1 3">
    <name type="scientific">Streptomyces cadmiisoli</name>
    <dbReference type="NCBI Taxonomy" id="2184053"/>
    <lineage>
        <taxon>Bacteria</taxon>
        <taxon>Bacillati</taxon>
        <taxon>Actinomycetota</taxon>
        <taxon>Actinomycetes</taxon>
        <taxon>Kitasatosporales</taxon>
        <taxon>Streptomycetaceae</taxon>
        <taxon>Streptomyces</taxon>
        <taxon>Streptomyces aurantiacus group</taxon>
    </lineage>
</organism>
<reference evidence="1 3" key="1">
    <citation type="journal article" date="2019" name="Int. J. Syst. Evol. Microbiol.">
        <title>Streptomyces cadmiisoli sp. nov., a novel actinomycete isolated from cadmium-contaminated soil.</title>
        <authorList>
            <person name="Li K."/>
            <person name="Tang X."/>
            <person name="Zhao J."/>
            <person name="Guo Y."/>
            <person name="Tang Y."/>
            <person name="Gao J."/>
        </authorList>
    </citation>
    <scope>NUCLEOTIDE SEQUENCE [LARGE SCALE GENOMIC DNA]</scope>
    <source>
        <strain evidence="1 3">ZFG47</strain>
    </source>
</reference>
<sequence length="141" mass="15330">MAILPHLDERQRSLLIEAEAQSLDHGGIRAVARTAGVREATVSAGMRELSPVDTSLGRIRQQRLRPDAAGTLRYFADILATDGLVRASRGVGAGFRLTHGGVRGRGHYSFRRVECDCGSTRADGRPRFVGVRLRHTPGGWS</sequence>
<dbReference type="KEGG" id="scad:DN051_39965"/>
<gene>
    <name evidence="1" type="ORF">DN051_00845</name>
    <name evidence="2" type="ORF">DN051_39965</name>
</gene>
<dbReference type="EMBL" id="CP030073">
    <property type="protein sequence ID" value="AWW35412.1"/>
    <property type="molecule type" value="Genomic_DNA"/>
</dbReference>
<accession>A0A2Z4IR14</accession>
<proteinExistence type="predicted"/>
<dbReference type="KEGG" id="scad:DN051_00845"/>
<evidence type="ECO:0000313" key="3">
    <source>
        <dbReference type="Proteomes" id="UP000249616"/>
    </source>
</evidence>
<dbReference type="Proteomes" id="UP000249616">
    <property type="component" value="Chromosome"/>
</dbReference>
<protein>
    <submittedName>
        <fullName evidence="1">Uncharacterized protein</fullName>
    </submittedName>
</protein>
<dbReference type="AlphaFoldDB" id="A0A2Z4IR14"/>
<evidence type="ECO:0000313" key="2">
    <source>
        <dbReference type="EMBL" id="AWW42027.1"/>
    </source>
</evidence>
<evidence type="ECO:0000313" key="1">
    <source>
        <dbReference type="EMBL" id="AWW35412.1"/>
    </source>
</evidence>
<name>A0A2Z4IR14_9ACTN</name>